<proteinExistence type="predicted"/>
<reference evidence="2" key="1">
    <citation type="submission" date="2021-07" db="EMBL/GenBank/DDBJ databases">
        <title>Complete genome sequencing of a Clostridium isolate.</title>
        <authorList>
            <person name="Ueki A."/>
            <person name="Tonouchi A."/>
        </authorList>
    </citation>
    <scope>NUCLEOTIDE SEQUENCE [LARGE SCALE GENOMIC DNA]</scope>
    <source>
        <strain evidence="2">C5S11</strain>
    </source>
</reference>
<name>A0ABM7TD13_9CLOT</name>
<evidence type="ECO:0000313" key="2">
    <source>
        <dbReference type="Proteomes" id="UP000824633"/>
    </source>
</evidence>
<keyword evidence="2" id="KW-1185">Reference proteome</keyword>
<protein>
    <submittedName>
        <fullName evidence="1">Uncharacterized protein</fullName>
    </submittedName>
</protein>
<dbReference type="EMBL" id="AP024849">
    <property type="protein sequence ID" value="BCZ49005.1"/>
    <property type="molecule type" value="Genomic_DNA"/>
</dbReference>
<dbReference type="Proteomes" id="UP000824633">
    <property type="component" value="Chromosome"/>
</dbReference>
<evidence type="ECO:0000313" key="1">
    <source>
        <dbReference type="EMBL" id="BCZ49005.1"/>
    </source>
</evidence>
<organism evidence="1 2">
    <name type="scientific">Clostridium gelidum</name>
    <dbReference type="NCBI Taxonomy" id="704125"/>
    <lineage>
        <taxon>Bacteria</taxon>
        <taxon>Bacillati</taxon>
        <taxon>Bacillota</taxon>
        <taxon>Clostridia</taxon>
        <taxon>Eubacteriales</taxon>
        <taxon>Clostridiaceae</taxon>
        <taxon>Clostridium</taxon>
    </lineage>
</organism>
<accession>A0ABM7TD13</accession>
<sequence>MSPVCIAEQIGERSERTVRLEIDKVMVELLNSDLTTRIEYSAEVGQLEHDRRGTAKGPELKMGKDHKLVEYLEKAIGTCGESPYAAIQNITNKKLQFDTSICFKTLYNYLNNNLFLHISNKDLPVKNHGKKRNHRKIRQAYNNTKGTSISERPETVDARDEIGHWDGYRRWKTGDKDCLNGAK</sequence>
<gene>
    <name evidence="1" type="ORF">psyc5s11_50720</name>
</gene>